<dbReference type="PRINTS" id="PR00038">
    <property type="entry name" value="HTHLUXR"/>
</dbReference>
<dbReference type="Gene3D" id="1.10.10.10">
    <property type="entry name" value="Winged helix-like DNA-binding domain superfamily/Winged helix DNA-binding domain"/>
    <property type="match status" value="1"/>
</dbReference>
<evidence type="ECO:0000313" key="3">
    <source>
        <dbReference type="Proteomes" id="UP001237105"/>
    </source>
</evidence>
<proteinExistence type="predicted"/>
<dbReference type="Pfam" id="PF00196">
    <property type="entry name" value="GerE"/>
    <property type="match status" value="1"/>
</dbReference>
<evidence type="ECO:0000259" key="1">
    <source>
        <dbReference type="PROSITE" id="PS50043"/>
    </source>
</evidence>
<dbReference type="InterPro" id="IPR000792">
    <property type="entry name" value="Tscrpt_reg_LuxR_C"/>
</dbReference>
<dbReference type="SUPFAM" id="SSF46894">
    <property type="entry name" value="C-terminal effector domain of the bipartite response regulators"/>
    <property type="match status" value="1"/>
</dbReference>
<dbReference type="InterPro" id="IPR036388">
    <property type="entry name" value="WH-like_DNA-bd_sf"/>
</dbReference>
<dbReference type="InterPro" id="IPR051797">
    <property type="entry name" value="TrmB-like"/>
</dbReference>
<keyword evidence="3" id="KW-1185">Reference proteome</keyword>
<name>A0ABT6SXJ4_9ACTN</name>
<dbReference type="PROSITE" id="PS50043">
    <property type="entry name" value="HTH_LUXR_2"/>
    <property type="match status" value="1"/>
</dbReference>
<sequence length="331" mass="35490">MSFAHGHGVEDLCAAGDRVYVRALGEGRIARAEVAEAPCLIELGLLSPDPQDMSWLLPETPGGVVSELLRDVAAGAAEVRRRAAAAADMAEHLMGLEGKAVSAGAGVRVLEGKARIRPVVDAALAECEKEFRSVEAGGVRSERELAYSLPRALELQRRGVRTRTLYNHTARHGPGLSVYLEQVTRSVEVRTLDEVPDRLHLCDQSVAFLSCNAANTVALEVRQPELVRYLAMVFDRLWRVAVPLGDALPVMSDMDGITYRERAIAALLAEGHADIEIARRIGINVRTCRHHISKLAEALGSSSRAQLGVRIAQAGLDVLPGATGVPPAGPT</sequence>
<organism evidence="2 3">
    <name type="scientific">Streptomyces luteolus</name>
    <dbReference type="NCBI Taxonomy" id="3043615"/>
    <lineage>
        <taxon>Bacteria</taxon>
        <taxon>Bacillati</taxon>
        <taxon>Actinomycetota</taxon>
        <taxon>Actinomycetes</taxon>
        <taxon>Kitasatosporales</taxon>
        <taxon>Streptomycetaceae</taxon>
        <taxon>Streptomyces</taxon>
    </lineage>
</organism>
<comment type="caution">
    <text evidence="2">The sequence shown here is derived from an EMBL/GenBank/DDBJ whole genome shotgun (WGS) entry which is preliminary data.</text>
</comment>
<dbReference type="SMART" id="SM00421">
    <property type="entry name" value="HTH_LUXR"/>
    <property type="match status" value="1"/>
</dbReference>
<dbReference type="InterPro" id="IPR016032">
    <property type="entry name" value="Sig_transdc_resp-reg_C-effctor"/>
</dbReference>
<gene>
    <name evidence="2" type="ORF">QIT00_17405</name>
</gene>
<dbReference type="PANTHER" id="PTHR34293:SF1">
    <property type="entry name" value="HTH-TYPE TRANSCRIPTIONAL REGULATOR TRMBL2"/>
    <property type="match status" value="1"/>
</dbReference>
<reference evidence="2 3" key="1">
    <citation type="submission" date="2023-05" db="EMBL/GenBank/DDBJ databases">
        <title>Draft genome sequence of Streptomyces sp. B-S-A12 isolated from a cave soil in Thailand.</title>
        <authorList>
            <person name="Chamroensaksri N."/>
            <person name="Muangham S."/>
        </authorList>
    </citation>
    <scope>NUCLEOTIDE SEQUENCE [LARGE SCALE GENOMIC DNA]</scope>
    <source>
        <strain evidence="2 3">B-S-A12</strain>
    </source>
</reference>
<protein>
    <submittedName>
        <fullName evidence="2">Helix-turn-helix transcriptional regulator</fullName>
    </submittedName>
</protein>
<evidence type="ECO:0000313" key="2">
    <source>
        <dbReference type="EMBL" id="MDI3420311.1"/>
    </source>
</evidence>
<dbReference type="PANTHER" id="PTHR34293">
    <property type="entry name" value="HTH-TYPE TRANSCRIPTIONAL REGULATOR TRMBL2"/>
    <property type="match status" value="1"/>
</dbReference>
<dbReference type="RefSeq" id="WP_282536196.1">
    <property type="nucleotide sequence ID" value="NZ_JASCIS010000016.1"/>
</dbReference>
<dbReference type="EMBL" id="JASCIS010000016">
    <property type="protein sequence ID" value="MDI3420311.1"/>
    <property type="molecule type" value="Genomic_DNA"/>
</dbReference>
<dbReference type="Proteomes" id="UP001237105">
    <property type="component" value="Unassembled WGS sequence"/>
</dbReference>
<feature type="domain" description="HTH luxR-type" evidence="1">
    <location>
        <begin position="250"/>
        <end position="315"/>
    </location>
</feature>
<accession>A0ABT6SXJ4</accession>